<dbReference type="EMBL" id="CP070499">
    <property type="protein sequence ID" value="QSB16088.1"/>
    <property type="molecule type" value="Genomic_DNA"/>
</dbReference>
<dbReference type="InterPro" id="IPR012337">
    <property type="entry name" value="RNaseH-like_sf"/>
</dbReference>
<dbReference type="GO" id="GO:0003676">
    <property type="term" value="F:nucleic acid binding"/>
    <property type="evidence" value="ECO:0007669"/>
    <property type="project" value="InterPro"/>
</dbReference>
<dbReference type="EMBL" id="CP070499">
    <property type="protein sequence ID" value="QSB16430.1"/>
    <property type="molecule type" value="Genomic_DNA"/>
</dbReference>
<accession>A0A895YGC9</accession>
<dbReference type="InterPro" id="IPR036397">
    <property type="entry name" value="RNaseH_sf"/>
</dbReference>
<evidence type="ECO:0000313" key="4">
    <source>
        <dbReference type="EMBL" id="QSB16430.1"/>
    </source>
</evidence>
<name>A0A895YGC9_9ACTN</name>
<dbReference type="PANTHER" id="PTHR35004">
    <property type="entry name" value="TRANSPOSASE RV3428C-RELATED"/>
    <property type="match status" value="1"/>
</dbReference>
<evidence type="ECO:0000313" key="6">
    <source>
        <dbReference type="Proteomes" id="UP000662857"/>
    </source>
</evidence>
<dbReference type="GO" id="GO:0015074">
    <property type="term" value="P:DNA integration"/>
    <property type="evidence" value="ECO:0007669"/>
    <property type="project" value="InterPro"/>
</dbReference>
<dbReference type="EMBL" id="CP070499">
    <property type="protein sequence ID" value="QSB16621.1"/>
    <property type="molecule type" value="Genomic_DNA"/>
</dbReference>
<feature type="region of interest" description="Disordered" evidence="1">
    <location>
        <begin position="286"/>
        <end position="316"/>
    </location>
</feature>
<dbReference type="KEGG" id="nhy:JQS43_10275"/>
<evidence type="ECO:0000313" key="5">
    <source>
        <dbReference type="EMBL" id="QSB16621.1"/>
    </source>
</evidence>
<gene>
    <name evidence="3" type="ORF">JQS43_07215</name>
    <name evidence="4" type="ORF">JQS43_09180</name>
    <name evidence="5" type="ORF">JQS43_10275</name>
</gene>
<organism evidence="5 6">
    <name type="scientific">Natronosporangium hydrolyticum</name>
    <dbReference type="NCBI Taxonomy" id="2811111"/>
    <lineage>
        <taxon>Bacteria</taxon>
        <taxon>Bacillati</taxon>
        <taxon>Actinomycetota</taxon>
        <taxon>Actinomycetes</taxon>
        <taxon>Micromonosporales</taxon>
        <taxon>Micromonosporaceae</taxon>
        <taxon>Natronosporangium</taxon>
    </lineage>
</organism>
<dbReference type="AlphaFoldDB" id="A0A895YGC9"/>
<dbReference type="InterPro" id="IPR001584">
    <property type="entry name" value="Integrase_cat-core"/>
</dbReference>
<proteinExistence type="predicted"/>
<reference evidence="5" key="1">
    <citation type="submission" date="2021-02" db="EMBL/GenBank/DDBJ databases">
        <title>Natrosporangium hydrolyticum gen. nov., sp. nov, a haloalkaliphilic actinobacterium from a soda solonchak soil.</title>
        <authorList>
            <person name="Sorokin D.Y."/>
            <person name="Khijniak T.V."/>
            <person name="Zakharycheva A.P."/>
            <person name="Boueva O.V."/>
            <person name="Ariskina E.V."/>
            <person name="Hahnke R.L."/>
            <person name="Bunk B."/>
            <person name="Sproer C."/>
            <person name="Schumann P."/>
            <person name="Evtushenko L.I."/>
            <person name="Kublanov I.V."/>
        </authorList>
    </citation>
    <scope>NUCLEOTIDE SEQUENCE</scope>
    <source>
        <strain evidence="5">DSM 106523</strain>
    </source>
</reference>
<feature type="domain" description="Integrase catalytic" evidence="2">
    <location>
        <begin position="137"/>
        <end position="307"/>
    </location>
</feature>
<dbReference type="KEGG" id="nhy:JQS43_09180"/>
<dbReference type="Gene3D" id="3.30.420.10">
    <property type="entry name" value="Ribonuclease H-like superfamily/Ribonuclease H"/>
    <property type="match status" value="1"/>
</dbReference>
<dbReference type="SUPFAM" id="SSF46689">
    <property type="entry name" value="Homeodomain-like"/>
    <property type="match status" value="1"/>
</dbReference>
<sequence length="389" mass="42785">MATRQHIMKLLDAQLAAGVRVSAAQFAREHGVSARTVYRHRARIQAEGVWQERSRRPHHSPTTTPEDLDAWIVKLRADLGVDNGADFIRDALISIHARTSPTWQVPSRSTINRVLSRHDLLVRNPAKRPRSSYRRFSYARPRDCYQIDATETKLATGATAVIFDVLDDCTRTLVACHAAPAETSKAAVAAITKAVDAYGAPAVVLSDNGAAFTSRLTRPGSLSGFVRTLLNWRIRPINSSPYHPQTCGKVERHHQSLKKWLRAQPAPATITDLQQLLDRYRTHYNHQRRHSALPGRATPQQAWTSAASLGGPDSPPIQTDATLHRCTVAANGNIRIGRHTTSVGIARAGGTVTAVRNGDHATVYSTDGQPIGYVHIDPAKRYAALTRTE</sequence>
<keyword evidence="6" id="KW-1185">Reference proteome</keyword>
<dbReference type="Proteomes" id="UP000662857">
    <property type="component" value="Chromosome"/>
</dbReference>
<evidence type="ECO:0000259" key="2">
    <source>
        <dbReference type="PROSITE" id="PS50994"/>
    </source>
</evidence>
<dbReference type="PANTHER" id="PTHR35004:SF7">
    <property type="entry name" value="INTEGRASE PROTEIN"/>
    <property type="match status" value="1"/>
</dbReference>
<dbReference type="Pfam" id="PF13683">
    <property type="entry name" value="rve_3"/>
    <property type="match status" value="1"/>
</dbReference>
<dbReference type="PROSITE" id="PS50994">
    <property type="entry name" value="INTEGRASE"/>
    <property type="match status" value="1"/>
</dbReference>
<dbReference type="InterPro" id="IPR009057">
    <property type="entry name" value="Homeodomain-like_sf"/>
</dbReference>
<evidence type="ECO:0000256" key="1">
    <source>
        <dbReference type="SAM" id="MobiDB-lite"/>
    </source>
</evidence>
<dbReference type="KEGG" id="nhy:JQS43_07215"/>
<dbReference type="RefSeq" id="WP_239678289.1">
    <property type="nucleotide sequence ID" value="NZ_CP070499.1"/>
</dbReference>
<protein>
    <submittedName>
        <fullName evidence="5">IS481 family transposase</fullName>
    </submittedName>
</protein>
<feature type="compositionally biased region" description="Polar residues" evidence="1">
    <location>
        <begin position="298"/>
        <end position="307"/>
    </location>
</feature>
<evidence type="ECO:0000313" key="3">
    <source>
        <dbReference type="EMBL" id="QSB16088.1"/>
    </source>
</evidence>
<dbReference type="SUPFAM" id="SSF53098">
    <property type="entry name" value="Ribonuclease H-like"/>
    <property type="match status" value="1"/>
</dbReference>